<keyword evidence="3" id="KW-0663">Pyridoxal phosphate</keyword>
<evidence type="ECO:0000313" key="6">
    <source>
        <dbReference type="EMBL" id="KMU72209.1"/>
    </source>
</evidence>
<evidence type="ECO:0000256" key="4">
    <source>
        <dbReference type="SAM" id="SignalP"/>
    </source>
</evidence>
<sequence length="189" mass="20245">MTVGWLLVLVTLSSVPQSASAALTDSVWTSQAAGQSTAQHQLRFLTSDRSSQFVHIAYGTIAWGNPERQGAISGECQGDVITRPSLRMLAAIVETSLGDDVFREDRTTLDFEAHVASITGREVRMFVVTGTMANELCLHSLISSRPCGILLDAAAHSVNFEGGGPSILSGGMIQTVRPLKRESIFALKI</sequence>
<dbReference type="InterPro" id="IPR015421">
    <property type="entry name" value="PyrdxlP-dep_Trfase_major"/>
</dbReference>
<dbReference type="PANTHER" id="PTHR48097:SF9">
    <property type="entry name" value="L-THREONINE ALDOLASE"/>
    <property type="match status" value="1"/>
</dbReference>
<comment type="similarity">
    <text evidence="2">Belongs to the threonine aldolase family.</text>
</comment>
<dbReference type="InterPro" id="IPR001597">
    <property type="entry name" value="ArAA_b-elim_lyase/Thr_aldolase"/>
</dbReference>
<comment type="cofactor">
    <cofactor evidence="1">
        <name>pyridoxal 5'-phosphate</name>
        <dbReference type="ChEBI" id="CHEBI:597326"/>
    </cofactor>
</comment>
<organism evidence="6 7">
    <name type="scientific">Coccidioides immitis RMSCC 3703</name>
    <dbReference type="NCBI Taxonomy" id="454286"/>
    <lineage>
        <taxon>Eukaryota</taxon>
        <taxon>Fungi</taxon>
        <taxon>Dikarya</taxon>
        <taxon>Ascomycota</taxon>
        <taxon>Pezizomycotina</taxon>
        <taxon>Eurotiomycetes</taxon>
        <taxon>Eurotiomycetidae</taxon>
        <taxon>Onygenales</taxon>
        <taxon>Onygenaceae</taxon>
        <taxon>Coccidioides</taxon>
    </lineage>
</organism>
<dbReference type="Gene3D" id="3.40.640.10">
    <property type="entry name" value="Type I PLP-dependent aspartate aminotransferase-like (Major domain)"/>
    <property type="match status" value="1"/>
</dbReference>
<name>A0A0J8QIL3_COCIT</name>
<evidence type="ECO:0000256" key="1">
    <source>
        <dbReference type="ARBA" id="ARBA00001933"/>
    </source>
</evidence>
<dbReference type="InterPro" id="IPR015424">
    <property type="entry name" value="PyrdxlP-dep_Trfase"/>
</dbReference>
<reference evidence="7" key="1">
    <citation type="journal article" date="2010" name="Genome Res.">
        <title>Population genomic sequencing of Coccidioides fungi reveals recent hybridization and transposon control.</title>
        <authorList>
            <person name="Neafsey D.E."/>
            <person name="Barker B.M."/>
            <person name="Sharpton T.J."/>
            <person name="Stajich J.E."/>
            <person name="Park D.J."/>
            <person name="Whiston E."/>
            <person name="Hung C.-Y."/>
            <person name="McMahan C."/>
            <person name="White J."/>
            <person name="Sykes S."/>
            <person name="Heiman D."/>
            <person name="Young S."/>
            <person name="Zeng Q."/>
            <person name="Abouelleil A."/>
            <person name="Aftuck L."/>
            <person name="Bessette D."/>
            <person name="Brown A."/>
            <person name="FitzGerald M."/>
            <person name="Lui A."/>
            <person name="Macdonald J.P."/>
            <person name="Priest M."/>
            <person name="Orbach M.J."/>
            <person name="Galgiani J.N."/>
            <person name="Kirkland T.N."/>
            <person name="Cole G.T."/>
            <person name="Birren B.W."/>
            <person name="Henn M.R."/>
            <person name="Taylor J.W."/>
            <person name="Rounsley S.D."/>
        </authorList>
    </citation>
    <scope>NUCLEOTIDE SEQUENCE [LARGE SCALE GENOMIC DNA]</scope>
    <source>
        <strain evidence="7">RMSCC 3703</strain>
    </source>
</reference>
<feature type="signal peptide" evidence="4">
    <location>
        <begin position="1"/>
        <end position="21"/>
    </location>
</feature>
<dbReference type="SUPFAM" id="SSF53383">
    <property type="entry name" value="PLP-dependent transferases"/>
    <property type="match status" value="1"/>
</dbReference>
<evidence type="ECO:0000259" key="5">
    <source>
        <dbReference type="Pfam" id="PF01212"/>
    </source>
</evidence>
<dbReference type="Proteomes" id="UP000054559">
    <property type="component" value="Unassembled WGS sequence"/>
</dbReference>
<evidence type="ECO:0000313" key="7">
    <source>
        <dbReference type="Proteomes" id="UP000054559"/>
    </source>
</evidence>
<dbReference type="GO" id="GO:0008732">
    <property type="term" value="F:L-allo-threonine aldolase activity"/>
    <property type="evidence" value="ECO:0007669"/>
    <property type="project" value="TreeGrafter"/>
</dbReference>
<dbReference type="STRING" id="454286.A0A0J8QIL3"/>
<accession>A0A0J8QIL3</accession>
<evidence type="ECO:0000256" key="2">
    <source>
        <dbReference type="ARBA" id="ARBA00006966"/>
    </source>
</evidence>
<dbReference type="EMBL" id="DS268118">
    <property type="protein sequence ID" value="KMU72209.1"/>
    <property type="molecule type" value="Genomic_DNA"/>
</dbReference>
<feature type="chain" id="PRO_5005307399" evidence="4">
    <location>
        <begin position="22"/>
        <end position="189"/>
    </location>
</feature>
<evidence type="ECO:0000256" key="3">
    <source>
        <dbReference type="ARBA" id="ARBA00022898"/>
    </source>
</evidence>
<dbReference type="Pfam" id="PF01212">
    <property type="entry name" value="Beta_elim_lyase"/>
    <property type="match status" value="1"/>
</dbReference>
<proteinExistence type="inferred from homology"/>
<dbReference type="GO" id="GO:0005829">
    <property type="term" value="C:cytosol"/>
    <property type="evidence" value="ECO:0007669"/>
    <property type="project" value="TreeGrafter"/>
</dbReference>
<dbReference type="GO" id="GO:0006545">
    <property type="term" value="P:glycine biosynthetic process"/>
    <property type="evidence" value="ECO:0007669"/>
    <property type="project" value="TreeGrafter"/>
</dbReference>
<feature type="domain" description="Aromatic amino acid beta-eliminating lyase/threonine aldolase" evidence="5">
    <location>
        <begin position="79"/>
        <end position="178"/>
    </location>
</feature>
<keyword evidence="4" id="KW-0732">Signal</keyword>
<dbReference type="AlphaFoldDB" id="A0A0J8QIL3"/>
<dbReference type="GO" id="GO:0006567">
    <property type="term" value="P:L-threonine catabolic process"/>
    <property type="evidence" value="ECO:0007669"/>
    <property type="project" value="TreeGrafter"/>
</dbReference>
<gene>
    <name evidence="6" type="ORF">CISG_00518</name>
</gene>
<dbReference type="PANTHER" id="PTHR48097">
    <property type="entry name" value="L-THREONINE ALDOLASE-RELATED"/>
    <property type="match status" value="1"/>
</dbReference>
<protein>
    <submittedName>
        <fullName evidence="6">Threonine aldolase</fullName>
    </submittedName>
</protein>